<feature type="binding site" evidence="11">
    <location>
        <position position="577"/>
    </location>
    <ligand>
        <name>Ca(2+)</name>
        <dbReference type="ChEBI" id="CHEBI:29108"/>
    </ligand>
</feature>
<evidence type="ECO:0000256" key="5">
    <source>
        <dbReference type="ARBA" id="ARBA00022670"/>
    </source>
</evidence>
<feature type="signal peptide" evidence="12">
    <location>
        <begin position="1"/>
        <end position="16"/>
    </location>
</feature>
<dbReference type="Proteomes" id="UP001305779">
    <property type="component" value="Unassembled WGS sequence"/>
</dbReference>
<keyword evidence="15" id="KW-1185">Reference proteome</keyword>
<dbReference type="PROSITE" id="PS00138">
    <property type="entry name" value="SUBTILASE_SER"/>
    <property type="match status" value="1"/>
</dbReference>
<evidence type="ECO:0000256" key="12">
    <source>
        <dbReference type="SAM" id="SignalP"/>
    </source>
</evidence>
<evidence type="ECO:0000256" key="8">
    <source>
        <dbReference type="ARBA" id="ARBA00022825"/>
    </source>
</evidence>
<proteinExistence type="predicted"/>
<keyword evidence="12" id="KW-0732">Signal</keyword>
<evidence type="ECO:0000256" key="11">
    <source>
        <dbReference type="PROSITE-ProRule" id="PRU01032"/>
    </source>
</evidence>
<dbReference type="PANTHER" id="PTHR14218:SF39">
    <property type="entry name" value="PEPTIDASE S53 DOMAIN-CONTAINING PROTEIN"/>
    <property type="match status" value="1"/>
</dbReference>
<dbReference type="Pfam" id="PF09286">
    <property type="entry name" value="Pro-kuma_activ"/>
    <property type="match status" value="1"/>
</dbReference>
<feature type="active site" description="Charge relay system" evidence="11">
    <location>
        <position position="302"/>
    </location>
</feature>
<dbReference type="Gene3D" id="3.40.50.200">
    <property type="entry name" value="Peptidase S8/S53 domain"/>
    <property type="match status" value="1"/>
</dbReference>
<feature type="binding site" evidence="11">
    <location>
        <position position="558"/>
    </location>
    <ligand>
        <name>Ca(2+)</name>
        <dbReference type="ChEBI" id="CHEBI:29108"/>
    </ligand>
</feature>
<dbReference type="SUPFAM" id="SSF52743">
    <property type="entry name" value="Subtilisin-like"/>
    <property type="match status" value="1"/>
</dbReference>
<dbReference type="InterPro" id="IPR036852">
    <property type="entry name" value="Peptidase_S8/S53_dom_sf"/>
</dbReference>
<protein>
    <recommendedName>
        <fullName evidence="4">tripeptidyl-peptidase II</fullName>
        <ecNumber evidence="4">3.4.14.10</ecNumber>
    </recommendedName>
</protein>
<evidence type="ECO:0000313" key="14">
    <source>
        <dbReference type="EMBL" id="KAK4505481.1"/>
    </source>
</evidence>
<evidence type="ECO:0000256" key="6">
    <source>
        <dbReference type="ARBA" id="ARBA00022723"/>
    </source>
</evidence>
<dbReference type="SMART" id="SM00944">
    <property type="entry name" value="Pro-kuma_activ"/>
    <property type="match status" value="1"/>
</dbReference>
<keyword evidence="6 11" id="KW-0479">Metal-binding</keyword>
<dbReference type="CDD" id="cd04056">
    <property type="entry name" value="Peptidases_S53"/>
    <property type="match status" value="1"/>
</dbReference>
<feature type="active site" description="Charge relay system" evidence="11">
    <location>
        <position position="516"/>
    </location>
</feature>
<dbReference type="InterPro" id="IPR015366">
    <property type="entry name" value="S53_propep"/>
</dbReference>
<dbReference type="InterPro" id="IPR023828">
    <property type="entry name" value="Peptidase_S8_Ser-AS"/>
</dbReference>
<dbReference type="PROSITE" id="PS51695">
    <property type="entry name" value="SEDOLISIN"/>
    <property type="match status" value="1"/>
</dbReference>
<evidence type="ECO:0000256" key="10">
    <source>
        <dbReference type="ARBA" id="ARBA00023145"/>
    </source>
</evidence>
<feature type="binding site" evidence="11">
    <location>
        <position position="579"/>
    </location>
    <ligand>
        <name>Ca(2+)</name>
        <dbReference type="ChEBI" id="CHEBI:29108"/>
    </ligand>
</feature>
<comment type="caution">
    <text evidence="14">The sequence shown here is derived from an EMBL/GenBank/DDBJ whole genome shotgun (WGS) entry which is preliminary data.</text>
</comment>
<feature type="domain" description="Peptidase S53" evidence="13">
    <location>
        <begin position="223"/>
        <end position="598"/>
    </location>
</feature>
<keyword evidence="8 11" id="KW-0720">Serine protease</keyword>
<reference evidence="14 15" key="1">
    <citation type="journal article" date="2023" name="G3 (Bethesda)">
        <title>A chromosome-level genome assembly of Zasmidium syzygii isolated from banana leaves.</title>
        <authorList>
            <person name="van Westerhoven A.C."/>
            <person name="Mehrabi R."/>
            <person name="Talebi R."/>
            <person name="Steentjes M.B.F."/>
            <person name="Corcolon B."/>
            <person name="Chong P.A."/>
            <person name="Kema G.H.J."/>
            <person name="Seidl M.F."/>
        </authorList>
    </citation>
    <scope>NUCLEOTIDE SEQUENCE [LARGE SCALE GENOMIC DNA]</scope>
    <source>
        <strain evidence="14 15">P124</strain>
    </source>
</reference>
<evidence type="ECO:0000256" key="7">
    <source>
        <dbReference type="ARBA" id="ARBA00022801"/>
    </source>
</evidence>
<evidence type="ECO:0000256" key="4">
    <source>
        <dbReference type="ARBA" id="ARBA00012462"/>
    </source>
</evidence>
<dbReference type="Pfam" id="PF00082">
    <property type="entry name" value="Peptidase_S8"/>
    <property type="match status" value="1"/>
</dbReference>
<dbReference type="EMBL" id="JAXOVC010000002">
    <property type="protein sequence ID" value="KAK4505481.1"/>
    <property type="molecule type" value="Genomic_DNA"/>
</dbReference>
<feature type="chain" id="PRO_5045514814" description="tripeptidyl-peptidase II" evidence="12">
    <location>
        <begin position="17"/>
        <end position="598"/>
    </location>
</feature>
<dbReference type="InterPro" id="IPR000209">
    <property type="entry name" value="Peptidase_S8/S53_dom"/>
</dbReference>
<dbReference type="InterPro" id="IPR030400">
    <property type="entry name" value="Sedolisin_dom"/>
</dbReference>
<comment type="subcellular location">
    <subcellularLocation>
        <location evidence="3">Secreted</location>
        <location evidence="3">Extracellular space</location>
    </subcellularLocation>
</comment>
<dbReference type="InterPro" id="IPR050819">
    <property type="entry name" value="Tripeptidyl-peptidase_I"/>
</dbReference>
<sequence length="598" mass="64940">MKSFSFFLLNLPLALAVPLTSRTDYAIKSTHNAPREWTKLSRADPDHLISLRIGLKQNKFDELERHLYEVSDPSHARYGQHLSLEDVQGLSAPSEHSCDSVHDWLEGHGITKEHVEYSPAKDWFKMTLPVWQVEKLLDTEYHQYGHEDGKQIVRTTQYSLPKSLHEHIDVVQPTNFFGNWKLHSTDSRIADLSVPVEEASVQSESSSAAAAAAPVSCVTGSQAVSLQCLRDFYRTSNYTPQVPQKNYVGTTNYIGQVPSVVDFKAFMTTNRPDANPAYQYTTQIIANASNDQTTPGVEADLDVEMVGGFVVPTNFTTYSTGGSPPYKPDQNTPTNTNEPYLTWVEYVLGQKSVPYVISTSYGDDEQTVPLDYAQRVCSEFAQLGARGITLLFSSGDSGVGANGTCVSNDGTNKQQFLPAFPASCPYVTTVGGTRDFAPEQVAFDTGNGYVAGSGFSNYFARPSYQQSAVSAYLTTLGTKNQGLYNTTGRAYPDISAQSYRFLVNYMAAPTPVDGTSVASPLAAGILTLINDALIAKGKPTLGFLNPRLYSTNGAGFNDVTKGSSTGCNTSGFPAGKGWDVASGFGTPDFVNIRKALGV</sequence>
<evidence type="ECO:0000256" key="1">
    <source>
        <dbReference type="ARBA" id="ARBA00001910"/>
    </source>
</evidence>
<evidence type="ECO:0000313" key="15">
    <source>
        <dbReference type="Proteomes" id="UP001305779"/>
    </source>
</evidence>
<evidence type="ECO:0000256" key="9">
    <source>
        <dbReference type="ARBA" id="ARBA00022837"/>
    </source>
</evidence>
<evidence type="ECO:0000259" key="13">
    <source>
        <dbReference type="PROSITE" id="PS51695"/>
    </source>
</evidence>
<keyword evidence="10" id="KW-0865">Zymogen</keyword>
<dbReference type="EC" id="3.4.14.10" evidence="4"/>
<name>A0ABR0EWB4_ZASCE</name>
<dbReference type="CDD" id="cd11377">
    <property type="entry name" value="Pro-peptidase_S53"/>
    <property type="match status" value="1"/>
</dbReference>
<dbReference type="SUPFAM" id="SSF54897">
    <property type="entry name" value="Protease propeptides/inhibitors"/>
    <property type="match status" value="1"/>
</dbReference>
<comment type="catalytic activity">
    <reaction evidence="1">
        <text>Release of an N-terminal tripeptide from a polypeptide.</text>
        <dbReference type="EC" id="3.4.14.10"/>
    </reaction>
</comment>
<comment type="function">
    <text evidence="2">Secreted tripeptidyl-peptidase which degrades proteins at acidic pHs and is involved in virulence.</text>
</comment>
<organism evidence="14 15">
    <name type="scientific">Zasmidium cellare</name>
    <name type="common">Wine cellar mold</name>
    <name type="synonym">Racodium cellare</name>
    <dbReference type="NCBI Taxonomy" id="395010"/>
    <lineage>
        <taxon>Eukaryota</taxon>
        <taxon>Fungi</taxon>
        <taxon>Dikarya</taxon>
        <taxon>Ascomycota</taxon>
        <taxon>Pezizomycotina</taxon>
        <taxon>Dothideomycetes</taxon>
        <taxon>Dothideomycetidae</taxon>
        <taxon>Mycosphaerellales</taxon>
        <taxon>Mycosphaerellaceae</taxon>
        <taxon>Zasmidium</taxon>
    </lineage>
</organism>
<feature type="active site" description="Charge relay system" evidence="11">
    <location>
        <position position="298"/>
    </location>
</feature>
<keyword evidence="5 11" id="KW-0645">Protease</keyword>
<feature type="binding site" evidence="11">
    <location>
        <position position="559"/>
    </location>
    <ligand>
        <name>Ca(2+)</name>
        <dbReference type="ChEBI" id="CHEBI:29108"/>
    </ligand>
</feature>
<keyword evidence="9 11" id="KW-0106">Calcium</keyword>
<gene>
    <name evidence="14" type="ORF">PRZ48_003444</name>
</gene>
<dbReference type="PANTHER" id="PTHR14218">
    <property type="entry name" value="PROTEASE S8 TRIPEPTIDYL PEPTIDASE I CLN2"/>
    <property type="match status" value="1"/>
</dbReference>
<comment type="cofactor">
    <cofactor evidence="11">
        <name>Ca(2+)</name>
        <dbReference type="ChEBI" id="CHEBI:29108"/>
    </cofactor>
    <text evidence="11">Binds 1 Ca(2+) ion per subunit.</text>
</comment>
<accession>A0ABR0EWB4</accession>
<evidence type="ECO:0000256" key="2">
    <source>
        <dbReference type="ARBA" id="ARBA00002451"/>
    </source>
</evidence>
<keyword evidence="7 11" id="KW-0378">Hydrolase</keyword>
<evidence type="ECO:0000256" key="3">
    <source>
        <dbReference type="ARBA" id="ARBA00004239"/>
    </source>
</evidence>